<feature type="binding site" evidence="8">
    <location>
        <position position="158"/>
    </location>
    <ligand>
        <name>phosphoenolpyruvate</name>
        <dbReference type="ChEBI" id="CHEBI:58702"/>
    </ligand>
</feature>
<evidence type="ECO:0000256" key="1">
    <source>
        <dbReference type="ARBA" id="ARBA00004811"/>
    </source>
</evidence>
<feature type="domain" description="Enolpyruvate transferase" evidence="9">
    <location>
        <begin position="4"/>
        <end position="413"/>
    </location>
</feature>
<comment type="subunit">
    <text evidence="8">Monomer.</text>
</comment>
<protein>
    <recommendedName>
        <fullName evidence="8">3-phosphoshikimate 1-carboxyvinyltransferase</fullName>
        <ecNumber evidence="8">2.5.1.19</ecNumber>
    </recommendedName>
    <alternativeName>
        <fullName evidence="8">5-enolpyruvylshikimate-3-phosphate synthase</fullName>
        <shortName evidence="8">EPSP synthase</shortName>
        <shortName evidence="8">EPSPS</shortName>
    </alternativeName>
</protein>
<keyword evidence="5 8" id="KW-0808">Transferase</keyword>
<dbReference type="AlphaFoldDB" id="A0A1V1P223"/>
<evidence type="ECO:0000313" key="10">
    <source>
        <dbReference type="EMBL" id="ETR68932.1"/>
    </source>
</evidence>
<dbReference type="Gene3D" id="3.65.10.10">
    <property type="entry name" value="Enolpyruvate transferase domain"/>
    <property type="match status" value="2"/>
</dbReference>
<reference evidence="11" key="1">
    <citation type="submission" date="2012-11" db="EMBL/GenBank/DDBJ databases">
        <authorList>
            <person name="Lucero-Rivera Y.E."/>
            <person name="Tovar-Ramirez D."/>
        </authorList>
    </citation>
    <scope>NUCLEOTIDE SEQUENCE [LARGE SCALE GENOMIC DNA]</scope>
    <source>
        <strain evidence="11">Araruama</strain>
    </source>
</reference>
<dbReference type="PROSITE" id="PS00104">
    <property type="entry name" value="EPSP_SYNTHASE_1"/>
    <property type="match status" value="1"/>
</dbReference>
<dbReference type="InterPro" id="IPR013792">
    <property type="entry name" value="RNA3'P_cycl/enolpyr_Trfase_a/b"/>
</dbReference>
<keyword evidence="3 8" id="KW-0963">Cytoplasm</keyword>
<dbReference type="EMBL" id="ATBP01000793">
    <property type="protein sequence ID" value="ETR68932.1"/>
    <property type="molecule type" value="Genomic_DNA"/>
</dbReference>
<comment type="caution">
    <text evidence="8">Lacks conserved residue(s) required for the propagation of feature annotation.</text>
</comment>
<evidence type="ECO:0000256" key="2">
    <source>
        <dbReference type="ARBA" id="ARBA00009948"/>
    </source>
</evidence>
<dbReference type="SUPFAM" id="SSF55205">
    <property type="entry name" value="EPT/RTPC-like"/>
    <property type="match status" value="1"/>
</dbReference>
<evidence type="ECO:0000256" key="5">
    <source>
        <dbReference type="ARBA" id="ARBA00022679"/>
    </source>
</evidence>
<dbReference type="GO" id="GO:0003866">
    <property type="term" value="F:3-phosphoshikimate 1-carboxyvinyltransferase activity"/>
    <property type="evidence" value="ECO:0007669"/>
    <property type="project" value="UniProtKB-UniRule"/>
</dbReference>
<dbReference type="InterPro" id="IPR023193">
    <property type="entry name" value="EPSP_synthase_CS"/>
</dbReference>
<feature type="binding site" evidence="8">
    <location>
        <position position="14"/>
    </location>
    <ligand>
        <name>3-phosphoshikimate</name>
        <dbReference type="ChEBI" id="CHEBI:145989"/>
    </ligand>
</feature>
<evidence type="ECO:0000256" key="6">
    <source>
        <dbReference type="ARBA" id="ARBA00023141"/>
    </source>
</evidence>
<comment type="pathway">
    <text evidence="1 8">Metabolic intermediate biosynthesis; chorismate biosynthesis; chorismate from D-erythrose 4-phosphate and phosphoenolpyruvate: step 6/7.</text>
</comment>
<feature type="active site" description="Proton acceptor" evidence="8">
    <location>
        <position position="304"/>
    </location>
</feature>
<feature type="binding site" evidence="8">
    <location>
        <position position="335"/>
    </location>
    <ligand>
        <name>phosphoenolpyruvate</name>
        <dbReference type="ChEBI" id="CHEBI:58702"/>
    </ligand>
</feature>
<feature type="binding site" evidence="8">
    <location>
        <position position="19"/>
    </location>
    <ligand>
        <name>3-phosphoshikimate</name>
        <dbReference type="ChEBI" id="CHEBI:145989"/>
    </ligand>
</feature>
<organism evidence="10 11">
    <name type="scientific">Candidatus Magnetoglobus multicellularis str. Araruama</name>
    <dbReference type="NCBI Taxonomy" id="890399"/>
    <lineage>
        <taxon>Bacteria</taxon>
        <taxon>Pseudomonadati</taxon>
        <taxon>Thermodesulfobacteriota</taxon>
        <taxon>Desulfobacteria</taxon>
        <taxon>Desulfobacterales</taxon>
        <taxon>Desulfobacteraceae</taxon>
        <taxon>Candidatus Magnetoglobus</taxon>
    </lineage>
</organism>
<evidence type="ECO:0000313" key="11">
    <source>
        <dbReference type="Proteomes" id="UP000189670"/>
    </source>
</evidence>
<dbReference type="PIRSF" id="PIRSF000505">
    <property type="entry name" value="EPSPS"/>
    <property type="match status" value="1"/>
</dbReference>
<dbReference type="InterPro" id="IPR001986">
    <property type="entry name" value="Enolpyruvate_Tfrase_dom"/>
</dbReference>
<dbReference type="EC" id="2.5.1.19" evidence="8"/>
<evidence type="ECO:0000256" key="3">
    <source>
        <dbReference type="ARBA" id="ARBA00022490"/>
    </source>
</evidence>
<comment type="similarity">
    <text evidence="2 8">Belongs to the EPSP synthase family.</text>
</comment>
<feature type="binding site" evidence="8">
    <location>
        <position position="158"/>
    </location>
    <ligand>
        <name>3-phosphoshikimate</name>
        <dbReference type="ChEBI" id="CHEBI:145989"/>
    </ligand>
</feature>
<dbReference type="GO" id="GO:0005737">
    <property type="term" value="C:cytoplasm"/>
    <property type="evidence" value="ECO:0007669"/>
    <property type="project" value="UniProtKB-SubCell"/>
</dbReference>
<comment type="subcellular location">
    <subcellularLocation>
        <location evidence="8">Cytoplasm</location>
    </subcellularLocation>
</comment>
<dbReference type="InterPro" id="IPR006264">
    <property type="entry name" value="EPSP_synthase"/>
</dbReference>
<feature type="binding site" evidence="8">
    <location>
        <position position="331"/>
    </location>
    <ligand>
        <name>3-phosphoshikimate</name>
        <dbReference type="ChEBI" id="CHEBI:145989"/>
    </ligand>
</feature>
<dbReference type="Proteomes" id="UP000189670">
    <property type="component" value="Unassembled WGS sequence"/>
</dbReference>
<dbReference type="PROSITE" id="PS00885">
    <property type="entry name" value="EPSP_SYNTHASE_2"/>
    <property type="match status" value="1"/>
</dbReference>
<feature type="binding site" evidence="8">
    <location>
        <position position="85"/>
    </location>
    <ligand>
        <name>phosphoenolpyruvate</name>
        <dbReference type="ChEBI" id="CHEBI:58702"/>
    </ligand>
</feature>
<feature type="binding site" evidence="8">
    <location>
        <position position="15"/>
    </location>
    <ligand>
        <name>3-phosphoshikimate</name>
        <dbReference type="ChEBI" id="CHEBI:145989"/>
    </ligand>
</feature>
<evidence type="ECO:0000256" key="7">
    <source>
        <dbReference type="ARBA" id="ARBA00044633"/>
    </source>
</evidence>
<dbReference type="NCBIfam" id="TIGR01356">
    <property type="entry name" value="aroA"/>
    <property type="match status" value="1"/>
</dbReference>
<comment type="function">
    <text evidence="8">Catalyzes the transfer of the enolpyruvyl moiety of phosphoenolpyruvate (PEP) to the 5-hydroxyl of shikimate-3-phosphate (S3P) to produce enolpyruvyl shikimate-3-phosphate and inorganic phosphate.</text>
</comment>
<keyword evidence="6 8" id="KW-0057">Aromatic amino acid biosynthesis</keyword>
<name>A0A1V1P223_9BACT</name>
<dbReference type="PANTHER" id="PTHR21090">
    <property type="entry name" value="AROM/DEHYDROQUINATE SYNTHASE"/>
    <property type="match status" value="1"/>
</dbReference>
<dbReference type="GO" id="GO:0008652">
    <property type="term" value="P:amino acid biosynthetic process"/>
    <property type="evidence" value="ECO:0007669"/>
    <property type="project" value="UniProtKB-KW"/>
</dbReference>
<feature type="binding site" evidence="8">
    <location>
        <position position="14"/>
    </location>
    <ligand>
        <name>phosphoenolpyruvate</name>
        <dbReference type="ChEBI" id="CHEBI:58702"/>
    </ligand>
</feature>
<feature type="binding site" evidence="8">
    <location>
        <position position="156"/>
    </location>
    <ligand>
        <name>3-phosphoshikimate</name>
        <dbReference type="ChEBI" id="CHEBI:145989"/>
    </ligand>
</feature>
<dbReference type="PANTHER" id="PTHR21090:SF5">
    <property type="entry name" value="PENTAFUNCTIONAL AROM POLYPEPTIDE"/>
    <property type="match status" value="1"/>
</dbReference>
<comment type="catalytic activity">
    <reaction evidence="7">
        <text>3-phosphoshikimate + phosphoenolpyruvate = 5-O-(1-carboxyvinyl)-3-phosphoshikimate + phosphate</text>
        <dbReference type="Rhea" id="RHEA:21256"/>
        <dbReference type="ChEBI" id="CHEBI:43474"/>
        <dbReference type="ChEBI" id="CHEBI:57701"/>
        <dbReference type="ChEBI" id="CHEBI:58702"/>
        <dbReference type="ChEBI" id="CHEBI:145989"/>
        <dbReference type="EC" id="2.5.1.19"/>
    </reaction>
    <physiologicalReaction direction="left-to-right" evidence="7">
        <dbReference type="Rhea" id="RHEA:21257"/>
    </physiologicalReaction>
</comment>
<dbReference type="CDD" id="cd01556">
    <property type="entry name" value="EPSP_synthase"/>
    <property type="match status" value="1"/>
</dbReference>
<dbReference type="HAMAP" id="MF_00210">
    <property type="entry name" value="EPSP_synth"/>
    <property type="match status" value="1"/>
</dbReference>
<gene>
    <name evidence="8 10" type="primary">aroA</name>
    <name evidence="10" type="ORF">OMM_04267</name>
</gene>
<sequence length="421" mass="45723">MTHFNGTFSPPGDKSISHRLGLMSILASGNCYVSNCLPGDDVKSSLKALETLGGSYETDDYIHVKITGLGGQTVNQAQIDCGNSGTTMRLISGILAGRPGQFILDGDQSLRKRPMERIAIPLRNMTGQVDTQNGTCPITINGQSLQGIDYKLPVASAQLKSAILLAGIQASGQTRITETTMSRDHTERLLKQMGASIKQNNLTWTVEKSSLTLPDTFYVPGDPSSAAFFLCAAAIFRDSQVISKNTLLNSTRTGFIDVLKRMNVNIDINQIADQPEPVGDIHVNYSSEMIATQIHEEEIPSLVDEVPILSLVATQAKGKTVFKGVQELRVKETDRLDAISTQLNKMGANIETGKDSLTIFGPTPLKPVSELESFGDHRIAMTLRLASLLTEAYASIAQENCIAISYPGFHDTLEQLQKTHR</sequence>
<evidence type="ECO:0000256" key="4">
    <source>
        <dbReference type="ARBA" id="ARBA00022605"/>
    </source>
</evidence>
<dbReference type="GO" id="GO:0009073">
    <property type="term" value="P:aromatic amino acid family biosynthetic process"/>
    <property type="evidence" value="ECO:0007669"/>
    <property type="project" value="UniProtKB-KW"/>
</dbReference>
<accession>A0A1V1P223</accession>
<keyword evidence="4 8" id="KW-0028">Amino-acid biosynthesis</keyword>
<feature type="binding site" evidence="8">
    <location>
        <position position="378"/>
    </location>
    <ligand>
        <name>phosphoenolpyruvate</name>
        <dbReference type="ChEBI" id="CHEBI:58702"/>
    </ligand>
</feature>
<dbReference type="UniPathway" id="UPA00053">
    <property type="reaction ID" value="UER00089"/>
</dbReference>
<dbReference type="InterPro" id="IPR036968">
    <property type="entry name" value="Enolpyruvate_Tfrase_sf"/>
</dbReference>
<dbReference type="Pfam" id="PF00275">
    <property type="entry name" value="EPSP_synthase"/>
    <property type="match status" value="1"/>
</dbReference>
<evidence type="ECO:0000259" key="9">
    <source>
        <dbReference type="Pfam" id="PF00275"/>
    </source>
</evidence>
<feature type="binding site" evidence="8">
    <location>
        <position position="304"/>
    </location>
    <ligand>
        <name>3-phosphoshikimate</name>
        <dbReference type="ChEBI" id="CHEBI:145989"/>
    </ligand>
</feature>
<dbReference type="FunFam" id="3.65.10.10:FF:000005">
    <property type="entry name" value="3-phosphoshikimate 1-carboxyvinyltransferase"/>
    <property type="match status" value="1"/>
</dbReference>
<comment type="caution">
    <text evidence="10">The sequence shown here is derived from an EMBL/GenBank/DDBJ whole genome shotgun (WGS) entry which is preliminary data.</text>
</comment>
<dbReference type="GO" id="GO:0009423">
    <property type="term" value="P:chorismate biosynthetic process"/>
    <property type="evidence" value="ECO:0007669"/>
    <property type="project" value="UniProtKB-UniRule"/>
</dbReference>
<evidence type="ECO:0000256" key="8">
    <source>
        <dbReference type="HAMAP-Rule" id="MF_00210"/>
    </source>
</evidence>
<feature type="binding site" evidence="8">
    <location>
        <position position="113"/>
    </location>
    <ligand>
        <name>phosphoenolpyruvate</name>
        <dbReference type="ChEBI" id="CHEBI:58702"/>
    </ligand>
</feature>
<proteinExistence type="inferred from homology"/>